<dbReference type="InterPro" id="IPR011006">
    <property type="entry name" value="CheY-like_superfamily"/>
</dbReference>
<evidence type="ECO:0000313" key="4">
    <source>
        <dbReference type="EMBL" id="PCI21907.1"/>
    </source>
</evidence>
<dbReference type="PANTHER" id="PTHR45228:SF4">
    <property type="entry name" value="LIPOPROTEIN"/>
    <property type="match status" value="1"/>
</dbReference>
<dbReference type="Gene3D" id="1.10.3210.10">
    <property type="entry name" value="Hypothetical protein af1432"/>
    <property type="match status" value="1"/>
</dbReference>
<dbReference type="Proteomes" id="UP000218113">
    <property type="component" value="Unassembled WGS sequence"/>
</dbReference>
<keyword evidence="1" id="KW-0597">Phosphoprotein</keyword>
<gene>
    <name evidence="4" type="ORF">COB67_13725</name>
</gene>
<dbReference type="CDD" id="cd00077">
    <property type="entry name" value="HDc"/>
    <property type="match status" value="1"/>
</dbReference>
<dbReference type="GO" id="GO:0000160">
    <property type="term" value="P:phosphorelay signal transduction system"/>
    <property type="evidence" value="ECO:0007669"/>
    <property type="project" value="InterPro"/>
</dbReference>
<feature type="domain" description="HD-GYP" evidence="3">
    <location>
        <begin position="272"/>
        <end position="456"/>
    </location>
</feature>
<dbReference type="Pfam" id="PF00072">
    <property type="entry name" value="Response_reg"/>
    <property type="match status" value="2"/>
</dbReference>
<dbReference type="SUPFAM" id="SSF109604">
    <property type="entry name" value="HD-domain/PDEase-like"/>
    <property type="match status" value="1"/>
</dbReference>
<evidence type="ECO:0000259" key="3">
    <source>
        <dbReference type="PROSITE" id="PS51832"/>
    </source>
</evidence>
<dbReference type="InterPro" id="IPR052020">
    <property type="entry name" value="Cyclic_di-GMP/3'3'-cGAMP_PDE"/>
</dbReference>
<dbReference type="EMBL" id="NVSR01000171">
    <property type="protein sequence ID" value="PCI21907.1"/>
    <property type="molecule type" value="Genomic_DNA"/>
</dbReference>
<evidence type="ECO:0000256" key="1">
    <source>
        <dbReference type="PROSITE-ProRule" id="PRU00169"/>
    </source>
</evidence>
<dbReference type="SMART" id="SM00471">
    <property type="entry name" value="HDc"/>
    <property type="match status" value="1"/>
</dbReference>
<dbReference type="AlphaFoldDB" id="A0A2A4SMD4"/>
<comment type="caution">
    <text evidence="4">The sequence shown here is derived from an EMBL/GenBank/DDBJ whole genome shotgun (WGS) entry which is preliminary data.</text>
</comment>
<dbReference type="PROSITE" id="PS50110">
    <property type="entry name" value="RESPONSE_REGULATORY"/>
    <property type="match status" value="2"/>
</dbReference>
<name>A0A2A4SMD4_9DELT</name>
<dbReference type="PROSITE" id="PS51832">
    <property type="entry name" value="HD_GYP"/>
    <property type="match status" value="1"/>
</dbReference>
<feature type="modified residue" description="4-aspartylphosphate" evidence="1">
    <location>
        <position position="188"/>
    </location>
</feature>
<dbReference type="SUPFAM" id="SSF52172">
    <property type="entry name" value="CheY-like"/>
    <property type="match status" value="2"/>
</dbReference>
<dbReference type="InterPro" id="IPR001789">
    <property type="entry name" value="Sig_transdc_resp-reg_receiver"/>
</dbReference>
<evidence type="ECO:0000259" key="2">
    <source>
        <dbReference type="PROSITE" id="PS50110"/>
    </source>
</evidence>
<protein>
    <submittedName>
        <fullName evidence="4">Two-component system response regulator</fullName>
    </submittedName>
</protein>
<dbReference type="Gene3D" id="3.40.50.2300">
    <property type="match status" value="2"/>
</dbReference>
<dbReference type="InterPro" id="IPR037522">
    <property type="entry name" value="HD_GYP_dom"/>
</dbReference>
<sequence length="456" mass="50646">MSMPQTIATKMPKILIVEDSLSIRKTLALRLKDITTDIKMANDGLVGLKMANSHNFDLILSDVDMPNMDGLEMLRELKRNKQTRGVPTILLSFMESKHDISIGYEAGAAAYVKKTSTTEELKKAITEVLSKNAANRKSTILVVDDSLTIRRMVEAGLAKAGFQVITAANGRDALTKLVKDTPDLIISDLDMPVMNGIELCKSLRTDAHYAAIPVLIMSANSERSMIRNMIEQGASSYLVKPFNMEQLVITVEKLLSEQFQMIFQERERLERERTMMLATIASLIQALEARDAYTRGHSERVSQYASGLGKHMNLPSQDIEALVMGGKLHDLGKIGIPDNVLLKNGKLTNDEYQNIMRHPVIGADILKSIPSLKRILPIVLHHHERVDGRGYPDQLKGAQIPLLARLTGVVDTYDAITSDRPYRKGLSKEIALDIISKASGTQLCSECVEAFMDYIK</sequence>
<dbReference type="Pfam" id="PF13487">
    <property type="entry name" value="HD_5"/>
    <property type="match status" value="1"/>
</dbReference>
<feature type="domain" description="Response regulatory" evidence="2">
    <location>
        <begin position="139"/>
        <end position="255"/>
    </location>
</feature>
<reference evidence="5" key="1">
    <citation type="submission" date="2017-08" db="EMBL/GenBank/DDBJ databases">
        <title>A dynamic microbial community with high functional redundancy inhabits the cold, oxic subseafloor aquifer.</title>
        <authorList>
            <person name="Tully B.J."/>
            <person name="Wheat C.G."/>
            <person name="Glazer B.T."/>
            <person name="Huber J.A."/>
        </authorList>
    </citation>
    <scope>NUCLEOTIDE SEQUENCE [LARGE SCALE GENOMIC DNA]</scope>
</reference>
<organism evidence="4 5">
    <name type="scientific">SAR324 cluster bacterium</name>
    <dbReference type="NCBI Taxonomy" id="2024889"/>
    <lineage>
        <taxon>Bacteria</taxon>
        <taxon>Deltaproteobacteria</taxon>
        <taxon>SAR324 cluster</taxon>
    </lineage>
</organism>
<proteinExistence type="predicted"/>
<dbReference type="PANTHER" id="PTHR45228">
    <property type="entry name" value="CYCLIC DI-GMP PHOSPHODIESTERASE TM_0186-RELATED"/>
    <property type="match status" value="1"/>
</dbReference>
<evidence type="ECO:0000313" key="5">
    <source>
        <dbReference type="Proteomes" id="UP000218113"/>
    </source>
</evidence>
<dbReference type="InterPro" id="IPR003607">
    <property type="entry name" value="HD/PDEase_dom"/>
</dbReference>
<accession>A0A2A4SMD4</accession>
<feature type="modified residue" description="4-aspartylphosphate" evidence="1">
    <location>
        <position position="62"/>
    </location>
</feature>
<dbReference type="SMART" id="SM00448">
    <property type="entry name" value="REC"/>
    <property type="match status" value="2"/>
</dbReference>
<feature type="domain" description="Response regulatory" evidence="2">
    <location>
        <begin position="13"/>
        <end position="129"/>
    </location>
</feature>